<evidence type="ECO:0000256" key="3">
    <source>
        <dbReference type="ARBA" id="ARBA00022448"/>
    </source>
</evidence>
<evidence type="ECO:0000313" key="14">
    <source>
        <dbReference type="EMBL" id="JAS44696.1"/>
    </source>
</evidence>
<feature type="transmembrane region" description="Helical" evidence="11">
    <location>
        <begin position="299"/>
        <end position="321"/>
    </location>
</feature>
<keyword evidence="6" id="KW-0732">Signal</keyword>
<dbReference type="InterPro" id="IPR006201">
    <property type="entry name" value="Neur_channel"/>
</dbReference>
<feature type="transmembrane region" description="Helical" evidence="11">
    <location>
        <begin position="361"/>
        <end position="383"/>
    </location>
</feature>
<dbReference type="Gene3D" id="1.20.58.390">
    <property type="entry name" value="Neurotransmitter-gated ion-channel transmembrane domain"/>
    <property type="match status" value="1"/>
</dbReference>
<dbReference type="InterPro" id="IPR036719">
    <property type="entry name" value="Neuro-gated_channel_TM_sf"/>
</dbReference>
<gene>
    <name evidence="14" type="ORF">g.7591</name>
</gene>
<evidence type="ECO:0000256" key="8">
    <source>
        <dbReference type="ARBA" id="ARBA00023065"/>
    </source>
</evidence>
<feature type="transmembrane region" description="Helical" evidence="11">
    <location>
        <begin position="490"/>
        <end position="508"/>
    </location>
</feature>
<keyword evidence="10" id="KW-0407">Ion channel</keyword>
<dbReference type="CDD" id="cd18987">
    <property type="entry name" value="LGIC_ECD_anion"/>
    <property type="match status" value="1"/>
</dbReference>
<dbReference type="SUPFAM" id="SSF63712">
    <property type="entry name" value="Nicotinic receptor ligand binding domain-like"/>
    <property type="match status" value="1"/>
</dbReference>
<dbReference type="PRINTS" id="PR00253">
    <property type="entry name" value="GABAARECEPTR"/>
</dbReference>
<feature type="non-terminal residue" evidence="14">
    <location>
        <position position="1"/>
    </location>
</feature>
<keyword evidence="5 11" id="KW-0812">Transmembrane</keyword>
<dbReference type="GO" id="GO:0005886">
    <property type="term" value="C:plasma membrane"/>
    <property type="evidence" value="ECO:0007669"/>
    <property type="project" value="UniProtKB-SubCell"/>
</dbReference>
<proteinExistence type="predicted"/>
<dbReference type="EMBL" id="GECZ01025073">
    <property type="protein sequence ID" value="JAS44696.1"/>
    <property type="molecule type" value="Transcribed_RNA"/>
</dbReference>
<reference evidence="14" key="1">
    <citation type="submission" date="2015-11" db="EMBL/GenBank/DDBJ databases">
        <title>De novo transcriptome assembly of four potential Pierce s Disease insect vectors from Arizona vineyards.</title>
        <authorList>
            <person name="Tassone E.E."/>
        </authorList>
    </citation>
    <scope>NUCLEOTIDE SEQUENCE</scope>
</reference>
<keyword evidence="4" id="KW-1003">Cell membrane</keyword>
<dbReference type="Pfam" id="PF02932">
    <property type="entry name" value="Neur_chan_memb"/>
    <property type="match status" value="1"/>
</dbReference>
<accession>A0A1B6F326</accession>
<evidence type="ECO:0000256" key="9">
    <source>
        <dbReference type="ARBA" id="ARBA00023136"/>
    </source>
</evidence>
<dbReference type="AlphaFoldDB" id="A0A1B6F326"/>
<dbReference type="PRINTS" id="PR00252">
    <property type="entry name" value="NRIONCHANNEL"/>
</dbReference>
<keyword evidence="7 11" id="KW-1133">Transmembrane helix</keyword>
<feature type="domain" description="Neurotransmitter-gated ion-channel transmembrane" evidence="13">
    <location>
        <begin position="305"/>
        <end position="504"/>
    </location>
</feature>
<evidence type="ECO:0000256" key="1">
    <source>
        <dbReference type="ARBA" id="ARBA00004141"/>
    </source>
</evidence>
<keyword evidence="9 11" id="KW-0472">Membrane</keyword>
<evidence type="ECO:0000256" key="7">
    <source>
        <dbReference type="ARBA" id="ARBA00022989"/>
    </source>
</evidence>
<dbReference type="Pfam" id="PF02931">
    <property type="entry name" value="Neur_chan_LBD"/>
    <property type="match status" value="1"/>
</dbReference>
<name>A0A1B6F326_9HEMI</name>
<dbReference type="SUPFAM" id="SSF90112">
    <property type="entry name" value="Neurotransmitter-gated ion-channel transmembrane pore"/>
    <property type="match status" value="1"/>
</dbReference>
<dbReference type="InterPro" id="IPR036734">
    <property type="entry name" value="Neur_chan_lig-bd_sf"/>
</dbReference>
<dbReference type="InterPro" id="IPR006029">
    <property type="entry name" value="Neurotrans-gated_channel_TM"/>
</dbReference>
<dbReference type="GO" id="GO:0099095">
    <property type="term" value="F:ligand-gated monoatomic anion channel activity"/>
    <property type="evidence" value="ECO:0007669"/>
    <property type="project" value="UniProtKB-ARBA"/>
</dbReference>
<evidence type="ECO:0000256" key="5">
    <source>
        <dbReference type="ARBA" id="ARBA00022692"/>
    </source>
</evidence>
<evidence type="ECO:0000256" key="2">
    <source>
        <dbReference type="ARBA" id="ARBA00004236"/>
    </source>
</evidence>
<evidence type="ECO:0000259" key="13">
    <source>
        <dbReference type="Pfam" id="PF02932"/>
    </source>
</evidence>
<feature type="transmembrane region" description="Helical" evidence="11">
    <location>
        <begin position="328"/>
        <end position="346"/>
    </location>
</feature>
<dbReference type="InterPro" id="IPR006028">
    <property type="entry name" value="GABAA/Glycine_rcpt"/>
</dbReference>
<dbReference type="InterPro" id="IPR006202">
    <property type="entry name" value="Neur_chan_lig-bd"/>
</dbReference>
<sequence>LCEDTLIESAMLLTFTSNMKFFQFSIVVLLSLSAIGNALNCPPLEVNGSSHYELVSQLTHRCRYDPQVRPVLVRGEPLAVRARLFIYHLQMKHSTALQFKVQMLVQLRWKDDRLAYSNFSQMTELIGQRPIVDMVWRPHIFGSNEHESSLMGLTFTDQVISITPHGDVVYSARFHTKLRCETEEGKFPFDYQTCHLIMNNWRYNLSYVVLQWESSKPVLMTPDVSSLTEFDLIRLETITSMDIEGRGDSFLLSTISEECDGWSHRYQSYNDSAGDGYNSCVIRKSSLIVVFNFARKFGFYFWDYYVPSVLLVVTSWGTFWVDPEVVPCRVWLATCTMLGFFGLGVMNDAMPKLTQLKLNDIWFIGCNLFIFLSLAEFAFVNIVHRQETKHIPLKRASSKYILKSSLRTESVPWKRKSSSCPSSPELRRQRKTALAAKRRQQKSVAFDLAMEDLNIDVRMRRQLSRRRQAFAGTHMTNIEMANWIDRRSRILFPVAFIIFNLLFWSAMFI</sequence>
<dbReference type="GO" id="GO:0004888">
    <property type="term" value="F:transmembrane signaling receptor activity"/>
    <property type="evidence" value="ECO:0007669"/>
    <property type="project" value="InterPro"/>
</dbReference>
<keyword evidence="3" id="KW-0813">Transport</keyword>
<feature type="domain" description="Neurotransmitter-gated ion-channel ligand-binding" evidence="12">
    <location>
        <begin position="53"/>
        <end position="241"/>
    </location>
</feature>
<dbReference type="GO" id="GO:0005254">
    <property type="term" value="F:chloride channel activity"/>
    <property type="evidence" value="ECO:0007669"/>
    <property type="project" value="UniProtKB-ARBA"/>
</dbReference>
<evidence type="ECO:0000256" key="4">
    <source>
        <dbReference type="ARBA" id="ARBA00022475"/>
    </source>
</evidence>
<comment type="subcellular location">
    <subcellularLocation>
        <location evidence="2">Cell membrane</location>
    </subcellularLocation>
    <subcellularLocation>
        <location evidence="1">Membrane</location>
        <topology evidence="1">Multi-pass membrane protein</topology>
    </subcellularLocation>
</comment>
<organism evidence="14">
    <name type="scientific">Cuerna arida</name>
    <dbReference type="NCBI Taxonomy" id="1464854"/>
    <lineage>
        <taxon>Eukaryota</taxon>
        <taxon>Metazoa</taxon>
        <taxon>Ecdysozoa</taxon>
        <taxon>Arthropoda</taxon>
        <taxon>Hexapoda</taxon>
        <taxon>Insecta</taxon>
        <taxon>Pterygota</taxon>
        <taxon>Neoptera</taxon>
        <taxon>Paraneoptera</taxon>
        <taxon>Hemiptera</taxon>
        <taxon>Auchenorrhyncha</taxon>
        <taxon>Membracoidea</taxon>
        <taxon>Cicadellidae</taxon>
        <taxon>Cicadellinae</taxon>
        <taxon>Proconiini</taxon>
        <taxon>Cuerna</taxon>
    </lineage>
</organism>
<dbReference type="InterPro" id="IPR038050">
    <property type="entry name" value="Neuro_actylchol_rec"/>
</dbReference>
<evidence type="ECO:0000256" key="6">
    <source>
        <dbReference type="ARBA" id="ARBA00022729"/>
    </source>
</evidence>
<evidence type="ECO:0000259" key="12">
    <source>
        <dbReference type="Pfam" id="PF02931"/>
    </source>
</evidence>
<evidence type="ECO:0000256" key="10">
    <source>
        <dbReference type="ARBA" id="ARBA00023303"/>
    </source>
</evidence>
<dbReference type="Gene3D" id="2.70.170.10">
    <property type="entry name" value="Neurotransmitter-gated ion-channel ligand-binding domain"/>
    <property type="match status" value="1"/>
</dbReference>
<protein>
    <submittedName>
        <fullName evidence="14">Uncharacterized protein</fullName>
    </submittedName>
</protein>
<dbReference type="GO" id="GO:0005230">
    <property type="term" value="F:extracellular ligand-gated monoatomic ion channel activity"/>
    <property type="evidence" value="ECO:0007669"/>
    <property type="project" value="InterPro"/>
</dbReference>
<keyword evidence="8" id="KW-0406">Ion transport</keyword>
<evidence type="ECO:0000256" key="11">
    <source>
        <dbReference type="SAM" id="Phobius"/>
    </source>
</evidence>
<dbReference type="PANTHER" id="PTHR18945">
    <property type="entry name" value="NEUROTRANSMITTER GATED ION CHANNEL"/>
    <property type="match status" value="1"/>
</dbReference>